<reference evidence="5" key="1">
    <citation type="journal article" date="2020" name="Stud. Mycol.">
        <title>101 Dothideomycetes genomes: a test case for predicting lifestyles and emergence of pathogens.</title>
        <authorList>
            <person name="Haridas S."/>
            <person name="Albert R."/>
            <person name="Binder M."/>
            <person name="Bloem J."/>
            <person name="Labutti K."/>
            <person name="Salamov A."/>
            <person name="Andreopoulos B."/>
            <person name="Baker S."/>
            <person name="Barry K."/>
            <person name="Bills G."/>
            <person name="Bluhm B."/>
            <person name="Cannon C."/>
            <person name="Castanera R."/>
            <person name="Culley D."/>
            <person name="Daum C."/>
            <person name="Ezra D."/>
            <person name="Gonzalez J."/>
            <person name="Henrissat B."/>
            <person name="Kuo A."/>
            <person name="Liang C."/>
            <person name="Lipzen A."/>
            <person name="Lutzoni F."/>
            <person name="Magnuson J."/>
            <person name="Mondo S."/>
            <person name="Nolan M."/>
            <person name="Ohm R."/>
            <person name="Pangilinan J."/>
            <person name="Park H.-J."/>
            <person name="Ramirez L."/>
            <person name="Alfaro M."/>
            <person name="Sun H."/>
            <person name="Tritt A."/>
            <person name="Yoshinaga Y."/>
            <person name="Zwiers L.-H."/>
            <person name="Turgeon B."/>
            <person name="Goodwin S."/>
            <person name="Spatafora J."/>
            <person name="Crous P."/>
            <person name="Grigoriev I."/>
        </authorList>
    </citation>
    <scope>NUCLEOTIDE SEQUENCE</scope>
    <source>
        <strain evidence="5">CBS 675.92</strain>
    </source>
</reference>
<evidence type="ECO:0000259" key="2">
    <source>
        <dbReference type="Pfam" id="PF11707"/>
    </source>
</evidence>
<feature type="region of interest" description="Disordered" evidence="1">
    <location>
        <begin position="865"/>
        <end position="901"/>
    </location>
</feature>
<feature type="domain" description="URB1 C-terminal" evidence="3">
    <location>
        <begin position="927"/>
        <end position="1119"/>
    </location>
</feature>
<dbReference type="PANTHER" id="PTHR13500:SF0">
    <property type="entry name" value="NUCLEOLAR PRE-RIBOSOMAL-ASSOCIATED PROTEIN 1"/>
    <property type="match status" value="1"/>
</dbReference>
<evidence type="ECO:0008006" key="7">
    <source>
        <dbReference type="Google" id="ProtNLM"/>
    </source>
</evidence>
<dbReference type="GO" id="GO:0005730">
    <property type="term" value="C:nucleolus"/>
    <property type="evidence" value="ECO:0007669"/>
    <property type="project" value="TreeGrafter"/>
</dbReference>
<dbReference type="InterPro" id="IPR059018">
    <property type="entry name" value="HEAT_URB1"/>
</dbReference>
<dbReference type="InterPro" id="IPR021714">
    <property type="entry name" value="URB1_N"/>
</dbReference>
<dbReference type="InterPro" id="IPR039844">
    <property type="entry name" value="URB1"/>
</dbReference>
<dbReference type="PANTHER" id="PTHR13500">
    <property type="entry name" value="NUCLEOLAR PRERIBOSOMAL-ASSOCIATED PROTEIN 1"/>
    <property type="match status" value="1"/>
</dbReference>
<gene>
    <name evidence="5" type="ORF">CC80DRAFT_594029</name>
</gene>
<dbReference type="SUPFAM" id="SSF48371">
    <property type="entry name" value="ARM repeat"/>
    <property type="match status" value="1"/>
</dbReference>
<dbReference type="GO" id="GO:0000466">
    <property type="term" value="P:maturation of 5.8S rRNA from tricistronic rRNA transcript (SSU-rRNA, 5.8S rRNA, LSU-rRNA)"/>
    <property type="evidence" value="ECO:0007669"/>
    <property type="project" value="TreeGrafter"/>
</dbReference>
<name>A0A6A5TT60_9PLEO</name>
<dbReference type="OrthoDB" id="72892at2759"/>
<accession>A0A6A5TT60</accession>
<evidence type="ECO:0000259" key="3">
    <source>
        <dbReference type="Pfam" id="PF16201"/>
    </source>
</evidence>
<dbReference type="InterPro" id="IPR016024">
    <property type="entry name" value="ARM-type_fold"/>
</dbReference>
<dbReference type="Pfam" id="PF11707">
    <property type="entry name" value="Npa1"/>
    <property type="match status" value="1"/>
</dbReference>
<evidence type="ECO:0000259" key="4">
    <source>
        <dbReference type="Pfam" id="PF26140"/>
    </source>
</evidence>
<dbReference type="GO" id="GO:0000463">
    <property type="term" value="P:maturation of LSU-rRNA from tricistronic rRNA transcript (SSU-rRNA, 5.8S rRNA, LSU-rRNA)"/>
    <property type="evidence" value="ECO:0007669"/>
    <property type="project" value="TreeGrafter"/>
</dbReference>
<feature type="domain" description="URB1 central HEAT repeat" evidence="4">
    <location>
        <begin position="663"/>
        <end position="848"/>
    </location>
</feature>
<dbReference type="Proteomes" id="UP000800035">
    <property type="component" value="Unassembled WGS sequence"/>
</dbReference>
<dbReference type="InterPro" id="IPR032436">
    <property type="entry name" value="URB1_C"/>
</dbReference>
<evidence type="ECO:0000256" key="1">
    <source>
        <dbReference type="SAM" id="MobiDB-lite"/>
    </source>
</evidence>
<keyword evidence="6" id="KW-1185">Reference proteome</keyword>
<proteinExistence type="predicted"/>
<evidence type="ECO:0000313" key="6">
    <source>
        <dbReference type="Proteomes" id="UP000800035"/>
    </source>
</evidence>
<protein>
    <recommendedName>
        <fullName evidence="7">Ribosome biogenesis protein Urb1</fullName>
    </recommendedName>
</protein>
<dbReference type="EMBL" id="ML976993">
    <property type="protein sequence ID" value="KAF1955841.1"/>
    <property type="molecule type" value="Genomic_DNA"/>
</dbReference>
<organism evidence="5 6">
    <name type="scientific">Byssothecium circinans</name>
    <dbReference type="NCBI Taxonomy" id="147558"/>
    <lineage>
        <taxon>Eukaryota</taxon>
        <taxon>Fungi</taxon>
        <taxon>Dikarya</taxon>
        <taxon>Ascomycota</taxon>
        <taxon>Pezizomycotina</taxon>
        <taxon>Dothideomycetes</taxon>
        <taxon>Pleosporomycetidae</taxon>
        <taxon>Pleosporales</taxon>
        <taxon>Massarineae</taxon>
        <taxon>Massarinaceae</taxon>
        <taxon>Byssothecium</taxon>
    </lineage>
</organism>
<dbReference type="Pfam" id="PF26140">
    <property type="entry name" value="HEAT_URB1"/>
    <property type="match status" value="1"/>
</dbReference>
<feature type="region of interest" description="Disordered" evidence="1">
    <location>
        <begin position="1"/>
        <end position="31"/>
    </location>
</feature>
<sequence>MGKRTVFEANPKAAHIGRQAKRQRTDNSHERDYPAVAIAENEVTSARQLQRELVFDQGSASAFRGGLGLIKRFLDSILYSAEEDAIPRKRAILREYLDTQKEQGKHERDTTLLSQFTQAWDYAAETNFEALLAQVTAVLALLFKVFATHADFNPYGALLCKTVLQPSVARRLVRSLSAPTSKEQVILPALRLLIEITKFNEGAFARTVYSRKDFTLEPKILARNIATWKVSTGQTALELQRKPSIRTTSVRYLLAHLKYQDERAKIEIVSNKDVVRAVLDHLTTDPPFLIGEIFDVLTNHIFLDKVIPRHVKSRILNGRALSHIAGLYRCEALEGSLVEGEKAPDMIAHEFLRLVCTSPAYGIMLPTQGFYPHTSEDDDDASLEDPDHSLHQDAIDQRPGPVRNLILADFLQSLRPYANTLHQELVTEIFAACPELIANYFYQKQDFNYDPKLTSTWIGFSAFLYQTIEIAVPQYFGVSRFYREQPPPLAGLLQSILPQPLTQQVLVKCLNAQSDLISFFAVRVLAVAFRKLRAVLKEFENARASLVVRDMETERANKITRAWANASRRLVSDFSQRCPPMKAVIKTFRQPAFQKGLKREAITRLLGLYYEVTPQVALEEKFDISVPLCNALTQAERLPESAEDKAFCVMELEHWIQMAMRTPSVRWWQKNKSLQHSPFVTLLKLVASSAESELYAGIKVLLVTIVRDQELLQMQTSPDALEALLASLSSSCGSSTAVLEFIDDCCARFVKLPIKYFDDLDNICDKISLPVSDVGPLSPLLMTLVEQWPFKGGKPEKGNPAEPLAQWLSKLLYLLKLIGEDEKVLEAVRDSLVQTADKAYQDVLKDSFLWKMGKEKAKESLKLATGADFSGSERSTTSPVPSDKAEEPAKAPPVDLELPPAEDEKHVGLNRWRKKDIEEAMDDGDVGELILCLCSKHPEIRLQAATNIRQLMAMLDKDKGDLQQLYLLLGELLESTEAYSTGPFPYVGGVFAAHCIPVITDPSHFLFPKVNTFLTKRPSWSIAGLPRTLCRSILLEPPTDDGSYHKEVDWFLDYLIDALRTSTDMEIFRTNNIFERVLSYYASKSCAITAKEKIVRLLLRAATVGGSTTLVTRCGVVAWVRMMLEQRDHRGRALKVLVERLWEECDRAKATDWGSGSLEELVRRVGDVRV</sequence>
<evidence type="ECO:0000313" key="5">
    <source>
        <dbReference type="EMBL" id="KAF1955841.1"/>
    </source>
</evidence>
<dbReference type="AlphaFoldDB" id="A0A6A5TT60"/>
<dbReference type="Pfam" id="PF16201">
    <property type="entry name" value="NopRA1"/>
    <property type="match status" value="1"/>
</dbReference>
<feature type="domain" description="URB1 N-terminal" evidence="2">
    <location>
        <begin position="114"/>
        <end position="459"/>
    </location>
</feature>